<protein>
    <submittedName>
        <fullName evidence="1">Uncharacterized protein</fullName>
    </submittedName>
</protein>
<proteinExistence type="predicted"/>
<sequence>MSGHKACRAAPFEMVGLLLDAEPGTVACEGMRG</sequence>
<evidence type="ECO:0000313" key="2">
    <source>
        <dbReference type="Proteomes" id="UP000198914"/>
    </source>
</evidence>
<keyword evidence="2" id="KW-1185">Reference proteome</keyword>
<dbReference type="EMBL" id="FNPX01000008">
    <property type="protein sequence ID" value="SDZ22262.1"/>
    <property type="molecule type" value="Genomic_DNA"/>
</dbReference>
<gene>
    <name evidence="1" type="ORF">SAMN05444004_10818</name>
</gene>
<accession>A0A1H3R8W5</accession>
<dbReference type="Proteomes" id="UP000198914">
    <property type="component" value="Unassembled WGS sequence"/>
</dbReference>
<name>A0A1H3R8W5_9RHOB</name>
<dbReference type="AlphaFoldDB" id="A0A1H3R8W5"/>
<reference evidence="2" key="1">
    <citation type="submission" date="2016-10" db="EMBL/GenBank/DDBJ databases">
        <authorList>
            <person name="Varghese N."/>
            <person name="Submissions S."/>
        </authorList>
    </citation>
    <scope>NUCLEOTIDE SEQUENCE [LARGE SCALE GENOMIC DNA]</scope>
    <source>
        <strain evidence="2">DSM 100420</strain>
    </source>
</reference>
<evidence type="ECO:0000313" key="1">
    <source>
        <dbReference type="EMBL" id="SDZ22262.1"/>
    </source>
</evidence>
<organism evidence="1 2">
    <name type="scientific">Jannaschia faecimaris</name>
    <dbReference type="NCBI Taxonomy" id="1244108"/>
    <lineage>
        <taxon>Bacteria</taxon>
        <taxon>Pseudomonadati</taxon>
        <taxon>Pseudomonadota</taxon>
        <taxon>Alphaproteobacteria</taxon>
        <taxon>Rhodobacterales</taxon>
        <taxon>Roseobacteraceae</taxon>
        <taxon>Jannaschia</taxon>
    </lineage>
</organism>